<dbReference type="InterPro" id="IPR035985">
    <property type="entry name" value="Ubiquitin-activating_enz"/>
</dbReference>
<reference evidence="3 4" key="1">
    <citation type="submission" date="2017-12" db="EMBL/GenBank/DDBJ databases">
        <title>Sequencing, de novo assembly and annotation of complete genome of a new Thraustochytrid species, strain FCC1311.</title>
        <authorList>
            <person name="Sedici K."/>
            <person name="Godart F."/>
            <person name="Aiese Cigliano R."/>
            <person name="Sanseverino W."/>
            <person name="Barakat M."/>
            <person name="Ortet P."/>
            <person name="Marechal E."/>
            <person name="Cagnac O."/>
            <person name="Amato A."/>
        </authorList>
    </citation>
    <scope>NUCLEOTIDE SEQUENCE [LARGE SCALE GENOMIC DNA]</scope>
</reference>
<dbReference type="GO" id="GO:0061504">
    <property type="term" value="P:cyclic threonylcarbamoyladenosine biosynthetic process"/>
    <property type="evidence" value="ECO:0007669"/>
    <property type="project" value="TreeGrafter"/>
</dbReference>
<evidence type="ECO:0000259" key="2">
    <source>
        <dbReference type="Pfam" id="PF00899"/>
    </source>
</evidence>
<keyword evidence="3" id="KW-0808">Transferase</keyword>
<comment type="caution">
    <text evidence="3">The sequence shown here is derived from an EMBL/GenBank/DDBJ whole genome shotgun (WGS) entry which is preliminary data.</text>
</comment>
<proteinExistence type="predicted"/>
<dbReference type="PANTHER" id="PTHR43267:SF1">
    <property type="entry name" value="TRNA THREONYLCARBAMOYLADENOSINE DEHYDRATASE"/>
    <property type="match status" value="1"/>
</dbReference>
<gene>
    <name evidence="3" type="ORF">FCC1311_053252</name>
</gene>
<dbReference type="GO" id="GO:0008641">
    <property type="term" value="F:ubiquitin-like modifier activating enzyme activity"/>
    <property type="evidence" value="ECO:0007669"/>
    <property type="project" value="InterPro"/>
</dbReference>
<feature type="region of interest" description="Disordered" evidence="1">
    <location>
        <begin position="440"/>
        <end position="471"/>
    </location>
</feature>
<organism evidence="3 4">
    <name type="scientific">Hondaea fermentalgiana</name>
    <dbReference type="NCBI Taxonomy" id="2315210"/>
    <lineage>
        <taxon>Eukaryota</taxon>
        <taxon>Sar</taxon>
        <taxon>Stramenopiles</taxon>
        <taxon>Bigyra</taxon>
        <taxon>Labyrinthulomycetes</taxon>
        <taxon>Thraustochytrida</taxon>
        <taxon>Thraustochytriidae</taxon>
        <taxon>Hondaea</taxon>
    </lineage>
</organism>
<dbReference type="InParanoid" id="A0A2R5GDT5"/>
<dbReference type="Pfam" id="PF00899">
    <property type="entry name" value="ThiF"/>
    <property type="match status" value="1"/>
</dbReference>
<name>A0A2R5GDT5_9STRA</name>
<accession>A0A2R5GDT5</accession>
<feature type="domain" description="THIF-type NAD/FAD binding fold" evidence="2">
    <location>
        <begin position="488"/>
        <end position="645"/>
    </location>
</feature>
<keyword evidence="4" id="KW-1185">Reference proteome</keyword>
<dbReference type="SUPFAM" id="SSF69572">
    <property type="entry name" value="Activating enzymes of the ubiquitin-like proteins"/>
    <property type="match status" value="1"/>
</dbReference>
<dbReference type="InterPro" id="IPR045886">
    <property type="entry name" value="ThiF/MoeB/HesA"/>
</dbReference>
<keyword evidence="3" id="KW-0548">Nucleotidyltransferase</keyword>
<dbReference type="GO" id="GO:0061503">
    <property type="term" value="F:tRNA threonylcarbamoyladenosine dehydratase"/>
    <property type="evidence" value="ECO:0007669"/>
    <property type="project" value="TreeGrafter"/>
</dbReference>
<dbReference type="EMBL" id="BEYU01000053">
    <property type="protein sequence ID" value="GBG29102.1"/>
    <property type="molecule type" value="Genomic_DNA"/>
</dbReference>
<evidence type="ECO:0000313" key="4">
    <source>
        <dbReference type="Proteomes" id="UP000241890"/>
    </source>
</evidence>
<dbReference type="Proteomes" id="UP000241890">
    <property type="component" value="Unassembled WGS sequence"/>
</dbReference>
<protein>
    <submittedName>
        <fullName evidence="3">Adenylyltransferase and sulfurtransferase MOCS3</fullName>
    </submittedName>
</protein>
<sequence>MTSWREELAGLGEELLGRLDSASSTQAIRCLSGPESDDAEIDLGSSSPESKRTAVVLVAELAREVNDAERNTQLVLCLRTRQRGIAVENELELPCNVSASRLDRVLRGFVLSIHQSPRSTMASRSAQRPKTVHAFRVDDVSFRQPETLRQWHPNACGYHALFNAIRLLDAEPATKVREEEFWREALTWLRTLHAYNHVSKRWSSSGLRSVTLDQMQIAYLIDHDVRLRGRVGVFGSLEEVMALGDAMPRAIVFGCVTHWAAAAVHHESTTVFFAESFDKTCMQFATAYESRDQEDVSLEKTLEFREPRNLADAIMEDYHPKFIAKLRASHVSYAHMPAEALEDFYENGVPEYWKGKEKNSLYWTHRPRELRVFLLVQEIEAVAALVDHLFEYLSAGKRAAEPDHLLCGSPHVVETDLRAWCADQPTPTYASAGLAPGFVRRDEDWDPESEEYKSGRTVEHRKKPPPPEAEGDIFDRQRVMVDFDQGLVERQVCLVVGTGGVGQNTALTLARLGVECIILLDYDTVDASNLTRQCLSSRADVGMLKVDAARANLLAQHNLRSTVLTMNGDVLEMWPMVVELARMSTAIFNCADVGVMFDYCMASLAKELGLPIATGQSFAWKFMTEVYSGAPHESCAFCQETTRSSFGLQNLSTVVARWQDFVTDLSEKDANDDLTAILCDFMAQDPQYRMRGPSTQRAVAAALADVGAQTVNDVDTEETFSSFLERLHVRVMECLEPGRISNAPDVMLVPRPKLPETRFFGSWVCPCLSSGTMMVSNWLNMLTGPTGKNPPTNLVFNLDEGMTSEEQMSYEIGFGLSKEDRNFARSPSNPKCSLCKSAVSISARRDLFLGTSPTWLRPTDGRVFPVPQFMDISASECKPSVNEASNGANLGLVEPRLPARPAAMLATSALGTAIPAPGELTTRALIKCTEQEAATEPSSLRCSASGVRSAVVYLNGRAYRLKGCGNNEEGFVVEARGDNGEEMVRGCLFSRTSSTEMHMSERVREVLAPVGLRAGNTPVCFYQYETPHLPAEATCFCNVYETLGDRRLGDHLLAGLELLMPSICVVDTDKSKSSSKSKNKNKSADTARAVLQEARGMEGDEVWDTATMAECGMPVHDMRDLFAIDLVAPAPDALDHVLWAPTVDALEEALSKASGPSVLLQLAYVLGWQCGVTCSALQAAEISWGTYPDETGVHCNAHANNMVVLDAFVEQDEILAPVDFDMAFMRDAFDPEILDQAHQTIFPREWDDLVAMEQHFTSTGVSNTAAQAFADSPLLALIRAAFRDTIVSGFDAALASDQPAHAAECGFADTPSAEAARALIVLSLLLTKDVNA</sequence>
<evidence type="ECO:0000313" key="3">
    <source>
        <dbReference type="EMBL" id="GBG29102.1"/>
    </source>
</evidence>
<evidence type="ECO:0000256" key="1">
    <source>
        <dbReference type="SAM" id="MobiDB-lite"/>
    </source>
</evidence>
<dbReference type="Gene3D" id="3.40.50.720">
    <property type="entry name" value="NAD(P)-binding Rossmann-like Domain"/>
    <property type="match status" value="1"/>
</dbReference>
<dbReference type="OrthoDB" id="10261062at2759"/>
<dbReference type="PANTHER" id="PTHR43267">
    <property type="entry name" value="TRNA THREONYLCARBAMOYLADENOSINE DEHYDRATASE"/>
    <property type="match status" value="1"/>
</dbReference>
<dbReference type="GO" id="GO:0016779">
    <property type="term" value="F:nucleotidyltransferase activity"/>
    <property type="evidence" value="ECO:0007669"/>
    <property type="project" value="UniProtKB-KW"/>
</dbReference>
<dbReference type="InterPro" id="IPR000594">
    <property type="entry name" value="ThiF_NAD_FAD-bd"/>
</dbReference>